<accession>A0A177B368</accession>
<dbReference type="GO" id="GO:0000172">
    <property type="term" value="C:ribonuclease MRP complex"/>
    <property type="evidence" value="ECO:0007669"/>
    <property type="project" value="InterPro"/>
</dbReference>
<comment type="subcellular location">
    <subcellularLocation>
        <location evidence="1">Nucleus</location>
    </subcellularLocation>
</comment>
<keyword evidence="3" id="KW-0539">Nucleus</keyword>
<evidence type="ECO:0000256" key="1">
    <source>
        <dbReference type="ARBA" id="ARBA00004123"/>
    </source>
</evidence>
<evidence type="ECO:0000256" key="3">
    <source>
        <dbReference type="ARBA" id="ARBA00023242"/>
    </source>
</evidence>
<proteinExistence type="predicted"/>
<dbReference type="GO" id="GO:0001682">
    <property type="term" value="P:tRNA 5'-leader removal"/>
    <property type="evidence" value="ECO:0007669"/>
    <property type="project" value="InterPro"/>
</dbReference>
<feature type="domain" description="Pop1 N-terminal" evidence="4">
    <location>
        <begin position="69"/>
        <end position="150"/>
    </location>
</feature>
<dbReference type="GO" id="GO:0005655">
    <property type="term" value="C:nucleolar ribonuclease P complex"/>
    <property type="evidence" value="ECO:0007669"/>
    <property type="project" value="InterPro"/>
</dbReference>
<sequence>MEVNDLNVKGFVESRIKELKEMVTYVETRTGMQGVLQRLPKFSRRRAASHNSKRIPRYLRNRCMNDTNIPKSRYHRRRHCNLKNIHNNFDSKVKWIESHIWHAKRFKMEILWDYKIPVKCNDKTFRKNKRSLDNYAAISDISYYELIEVACSTSSIIFNFDLFFHNFEFIPQKMQTYVIFNHLTKNPIGPVQIMCRYSKNVKDNVVWIWCHPSITKIVFSTISNRLNSPETSKNLLKKNMMEKFSQAVFSSNNFLFETSHMDCVRLINNRPSILRILGPMSSNLLYSMLQNINTGKSENFANSDWTTWNMFNQSGGNVFKDKHILSLSTLCPIPQYSNVNKFWRKNTKSYAHTCDIQMYQGKADQIEQSDLWNYDKRDTLFKTFSKDNKIKIPILLCRIAPDSNFDKSNDFTSIDSKTHQGWDLIIPKGYLMQFLLTLVYKGVSVLSINDLYTHNAEVGLISFPLDYIDCESYKDYSNEKINLKQNEYNAKPASKRVNYLKNGFNHAFTEPCLMWNSLSSLFEKLNVNEFKWLNLPFKEIEHSSVLILRDFKVKLEIEFLLSFKKNFKTEYTNIVKKYINNNSFIPVKIVQTKGKVMETGAFVCVHDFYPTECEFYTMDDIEKDLFKNGVIGFVTNPTYSLKHSRSIAIAFVNIRALIICLIRKLYISETVKFEKLSFFVKSKNWSNSVEANLTVI</sequence>
<dbReference type="InterPro" id="IPR009723">
    <property type="entry name" value="Pop1_N"/>
</dbReference>
<keyword evidence="2" id="KW-0819">tRNA processing</keyword>
<dbReference type="PANTHER" id="PTHR22731">
    <property type="entry name" value="RIBONUCLEASES P/MRP PROTEIN SUBUNIT POP1"/>
    <property type="match status" value="1"/>
</dbReference>
<keyword evidence="7" id="KW-1185">Reference proteome</keyword>
<reference evidence="6 7" key="1">
    <citation type="submission" date="2016-04" db="EMBL/GenBank/DDBJ databases">
        <title>The genome of Intoshia linei affirms orthonectids as highly simplified spiralians.</title>
        <authorList>
            <person name="Mikhailov K.V."/>
            <person name="Slusarev G.S."/>
            <person name="Nikitin M.A."/>
            <person name="Logacheva M.D."/>
            <person name="Penin A."/>
            <person name="Aleoshin V."/>
            <person name="Panchin Y.V."/>
        </authorList>
    </citation>
    <scope>NUCLEOTIDE SEQUENCE [LARGE SCALE GENOMIC DNA]</scope>
    <source>
        <strain evidence="6">Intl2013</strain>
        <tissue evidence="6">Whole animal</tissue>
    </source>
</reference>
<evidence type="ECO:0000256" key="2">
    <source>
        <dbReference type="ARBA" id="ARBA00022694"/>
    </source>
</evidence>
<dbReference type="EMBL" id="LWCA01000405">
    <property type="protein sequence ID" value="OAF68676.1"/>
    <property type="molecule type" value="Genomic_DNA"/>
</dbReference>
<dbReference type="Pfam" id="PF06978">
    <property type="entry name" value="POP1_N"/>
    <property type="match status" value="1"/>
</dbReference>
<name>A0A177B368_9BILA</name>
<dbReference type="PANTHER" id="PTHR22731:SF3">
    <property type="entry name" value="RIBONUCLEASES P_MRP PROTEIN SUBUNIT POP1"/>
    <property type="match status" value="1"/>
</dbReference>
<protein>
    <submittedName>
        <fullName evidence="6">Uncharacterized protein</fullName>
    </submittedName>
</protein>
<dbReference type="InterPro" id="IPR039182">
    <property type="entry name" value="Pop1"/>
</dbReference>
<gene>
    <name evidence="6" type="ORF">A3Q56_03588</name>
</gene>
<dbReference type="Proteomes" id="UP000078046">
    <property type="component" value="Unassembled WGS sequence"/>
</dbReference>
<evidence type="ECO:0000259" key="4">
    <source>
        <dbReference type="Pfam" id="PF06978"/>
    </source>
</evidence>
<dbReference type="AlphaFoldDB" id="A0A177B368"/>
<organism evidence="6 7">
    <name type="scientific">Intoshia linei</name>
    <dbReference type="NCBI Taxonomy" id="1819745"/>
    <lineage>
        <taxon>Eukaryota</taxon>
        <taxon>Metazoa</taxon>
        <taxon>Spiralia</taxon>
        <taxon>Lophotrochozoa</taxon>
        <taxon>Mesozoa</taxon>
        <taxon>Orthonectida</taxon>
        <taxon>Rhopaluridae</taxon>
        <taxon>Intoshia</taxon>
    </lineage>
</organism>
<feature type="domain" description="POPLD" evidence="5">
    <location>
        <begin position="421"/>
        <end position="509"/>
    </location>
</feature>
<dbReference type="InterPro" id="IPR012590">
    <property type="entry name" value="POPLD_dom"/>
</dbReference>
<evidence type="ECO:0000313" key="7">
    <source>
        <dbReference type="Proteomes" id="UP000078046"/>
    </source>
</evidence>
<evidence type="ECO:0000259" key="5">
    <source>
        <dbReference type="Pfam" id="PF08170"/>
    </source>
</evidence>
<evidence type="ECO:0000313" key="6">
    <source>
        <dbReference type="EMBL" id="OAF68676.1"/>
    </source>
</evidence>
<dbReference type="Pfam" id="PF08170">
    <property type="entry name" value="POPLD"/>
    <property type="match status" value="1"/>
</dbReference>
<dbReference type="OrthoDB" id="442863at2759"/>
<comment type="caution">
    <text evidence="6">The sequence shown here is derived from an EMBL/GenBank/DDBJ whole genome shotgun (WGS) entry which is preliminary data.</text>
</comment>